<organism evidence="5 6">
    <name type="scientific">Drosophila erecta</name>
    <name type="common">Fruit fly</name>
    <dbReference type="NCBI Taxonomy" id="7220"/>
    <lineage>
        <taxon>Eukaryota</taxon>
        <taxon>Metazoa</taxon>
        <taxon>Ecdysozoa</taxon>
        <taxon>Arthropoda</taxon>
        <taxon>Hexapoda</taxon>
        <taxon>Insecta</taxon>
        <taxon>Pterygota</taxon>
        <taxon>Neoptera</taxon>
        <taxon>Endopterygota</taxon>
        <taxon>Diptera</taxon>
        <taxon>Brachycera</taxon>
        <taxon>Muscomorpha</taxon>
        <taxon>Ephydroidea</taxon>
        <taxon>Drosophilidae</taxon>
        <taxon>Drosophila</taxon>
        <taxon>Sophophora</taxon>
    </lineage>
</organism>
<protein>
    <recommendedName>
        <fullName evidence="4">CHHC U11-48K-type domain-containing protein</fullName>
    </recommendedName>
</protein>
<accession>B3NVZ3</accession>
<dbReference type="HOGENOM" id="CLU_105561_1_0_1"/>
<keyword evidence="2" id="KW-0863">Zinc-finger</keyword>
<dbReference type="InterPro" id="IPR036236">
    <property type="entry name" value="Znf_C2H2_sf"/>
</dbReference>
<reference evidence="5 6" key="2">
    <citation type="journal article" date="2008" name="Bioinformatics">
        <title>Assembly reconciliation.</title>
        <authorList>
            <person name="Zimin A.V."/>
            <person name="Smith D.R."/>
            <person name="Sutton G."/>
            <person name="Yorke J.A."/>
        </authorList>
    </citation>
    <scope>NUCLEOTIDE SEQUENCE [LARGE SCALE GENOMIC DNA]</scope>
    <source>
        <strain evidence="5 6">TSC#14021-0224.01</strain>
    </source>
</reference>
<evidence type="ECO:0000256" key="3">
    <source>
        <dbReference type="ARBA" id="ARBA00022833"/>
    </source>
</evidence>
<gene>
    <name evidence="5" type="primary">Dere\GG19487</name>
    <name evidence="5" type="synonym">dere_GLEANR_4228</name>
    <name evidence="5" type="synonym">GG19487</name>
    <name evidence="5" type="ORF">Dere_GG19487</name>
</gene>
<keyword evidence="6" id="KW-1185">Reference proteome</keyword>
<dbReference type="PANTHER" id="PTHR21402:SF5">
    <property type="entry name" value="GAMETOCYTE SPECIFIC FACTOR 1"/>
    <property type="match status" value="1"/>
</dbReference>
<evidence type="ECO:0000313" key="6">
    <source>
        <dbReference type="Proteomes" id="UP000008711"/>
    </source>
</evidence>
<dbReference type="eggNOG" id="KOG4376">
    <property type="taxonomic scope" value="Eukaryota"/>
</dbReference>
<evidence type="ECO:0000313" key="5">
    <source>
        <dbReference type="EMBL" id="EDV47158.2"/>
    </source>
</evidence>
<evidence type="ECO:0000256" key="1">
    <source>
        <dbReference type="ARBA" id="ARBA00022723"/>
    </source>
</evidence>
<reference evidence="5 6" key="1">
    <citation type="journal article" date="2007" name="Nature">
        <title>Evolution of genes and genomes on the Drosophila phylogeny.</title>
        <authorList>
            <consortium name="Drosophila 12 Genomes Consortium"/>
            <person name="Clark A.G."/>
            <person name="Eisen M.B."/>
            <person name="Smith D.R."/>
            <person name="Bergman C.M."/>
            <person name="Oliver B."/>
            <person name="Markow T.A."/>
            <person name="Kaufman T.C."/>
            <person name="Kellis M."/>
            <person name="Gelbart W."/>
            <person name="Iyer V.N."/>
            <person name="Pollard D.A."/>
            <person name="Sackton T.B."/>
            <person name="Larracuente A.M."/>
            <person name="Singh N.D."/>
            <person name="Abad J.P."/>
            <person name="Abt D.N."/>
            <person name="Adryan B."/>
            <person name="Aguade M."/>
            <person name="Akashi H."/>
            <person name="Anderson W.W."/>
            <person name="Aquadro C.F."/>
            <person name="Ardell D.H."/>
            <person name="Arguello R."/>
            <person name="Artieri C.G."/>
            <person name="Barbash D.A."/>
            <person name="Barker D."/>
            <person name="Barsanti P."/>
            <person name="Batterham P."/>
            <person name="Batzoglou S."/>
            <person name="Begun D."/>
            <person name="Bhutkar A."/>
            <person name="Blanco E."/>
            <person name="Bosak S.A."/>
            <person name="Bradley R.K."/>
            <person name="Brand A.D."/>
            <person name="Brent M.R."/>
            <person name="Brooks A.N."/>
            <person name="Brown R.H."/>
            <person name="Butlin R.K."/>
            <person name="Caggese C."/>
            <person name="Calvi B.R."/>
            <person name="Bernardo de Carvalho A."/>
            <person name="Caspi A."/>
            <person name="Castrezana S."/>
            <person name="Celniker S.E."/>
            <person name="Chang J.L."/>
            <person name="Chapple C."/>
            <person name="Chatterji S."/>
            <person name="Chinwalla A."/>
            <person name="Civetta A."/>
            <person name="Clifton S.W."/>
            <person name="Comeron J.M."/>
            <person name="Costello J.C."/>
            <person name="Coyne J.A."/>
            <person name="Daub J."/>
            <person name="David R.G."/>
            <person name="Delcher A.L."/>
            <person name="Delehaunty K."/>
            <person name="Do C.B."/>
            <person name="Ebling H."/>
            <person name="Edwards K."/>
            <person name="Eickbush T."/>
            <person name="Evans J.D."/>
            <person name="Filipski A."/>
            <person name="Findeiss S."/>
            <person name="Freyhult E."/>
            <person name="Fulton L."/>
            <person name="Fulton R."/>
            <person name="Garcia A.C."/>
            <person name="Gardiner A."/>
            <person name="Garfield D.A."/>
            <person name="Garvin B.E."/>
            <person name="Gibson G."/>
            <person name="Gilbert D."/>
            <person name="Gnerre S."/>
            <person name="Godfrey J."/>
            <person name="Good R."/>
            <person name="Gotea V."/>
            <person name="Gravely B."/>
            <person name="Greenberg A.J."/>
            <person name="Griffiths-Jones S."/>
            <person name="Gross S."/>
            <person name="Guigo R."/>
            <person name="Gustafson E.A."/>
            <person name="Haerty W."/>
            <person name="Hahn M.W."/>
            <person name="Halligan D.L."/>
            <person name="Halpern A.L."/>
            <person name="Halter G.M."/>
            <person name="Han M.V."/>
            <person name="Heger A."/>
            <person name="Hillier L."/>
            <person name="Hinrichs A.S."/>
            <person name="Holmes I."/>
            <person name="Hoskins R.A."/>
            <person name="Hubisz M.J."/>
            <person name="Hultmark D."/>
            <person name="Huntley M.A."/>
            <person name="Jaffe D.B."/>
            <person name="Jagadeeshan S."/>
            <person name="Jeck W.R."/>
            <person name="Johnson J."/>
            <person name="Jones C.D."/>
            <person name="Jordan W.C."/>
            <person name="Karpen G.H."/>
            <person name="Kataoka E."/>
            <person name="Keightley P.D."/>
            <person name="Kheradpour P."/>
            <person name="Kirkness E.F."/>
            <person name="Koerich L.B."/>
            <person name="Kristiansen K."/>
            <person name="Kudrna D."/>
            <person name="Kulathinal R.J."/>
            <person name="Kumar S."/>
            <person name="Kwok R."/>
            <person name="Lander E."/>
            <person name="Langley C.H."/>
            <person name="Lapoint R."/>
            <person name="Lazzaro B.P."/>
            <person name="Lee S.J."/>
            <person name="Levesque L."/>
            <person name="Li R."/>
            <person name="Lin C.F."/>
            <person name="Lin M.F."/>
            <person name="Lindblad-Toh K."/>
            <person name="Llopart A."/>
            <person name="Long M."/>
            <person name="Low L."/>
            <person name="Lozovsky E."/>
            <person name="Lu J."/>
            <person name="Luo M."/>
            <person name="Machado C.A."/>
            <person name="Makalowski W."/>
            <person name="Marzo M."/>
            <person name="Matsuda M."/>
            <person name="Matzkin L."/>
            <person name="McAllister B."/>
            <person name="McBride C.S."/>
            <person name="McKernan B."/>
            <person name="McKernan K."/>
            <person name="Mendez-Lago M."/>
            <person name="Minx P."/>
            <person name="Mollenhauer M.U."/>
            <person name="Montooth K."/>
            <person name="Mount S.M."/>
            <person name="Mu X."/>
            <person name="Myers E."/>
            <person name="Negre B."/>
            <person name="Newfeld S."/>
            <person name="Nielsen R."/>
            <person name="Noor M.A."/>
            <person name="O'Grady P."/>
            <person name="Pachter L."/>
            <person name="Papaceit M."/>
            <person name="Parisi M.J."/>
            <person name="Parisi M."/>
            <person name="Parts L."/>
            <person name="Pedersen J.S."/>
            <person name="Pesole G."/>
            <person name="Phillippy A.M."/>
            <person name="Ponting C.P."/>
            <person name="Pop M."/>
            <person name="Porcelli D."/>
            <person name="Powell J.R."/>
            <person name="Prohaska S."/>
            <person name="Pruitt K."/>
            <person name="Puig M."/>
            <person name="Quesneville H."/>
            <person name="Ram K.R."/>
            <person name="Rand D."/>
            <person name="Rasmussen M.D."/>
            <person name="Reed L.K."/>
            <person name="Reenan R."/>
            <person name="Reily A."/>
            <person name="Remington K.A."/>
            <person name="Rieger T.T."/>
            <person name="Ritchie M.G."/>
            <person name="Robin C."/>
            <person name="Rogers Y.H."/>
            <person name="Rohde C."/>
            <person name="Rozas J."/>
            <person name="Rubenfield M.J."/>
            <person name="Ruiz A."/>
            <person name="Russo S."/>
            <person name="Salzberg S.L."/>
            <person name="Sanchez-Gracia A."/>
            <person name="Saranga D.J."/>
            <person name="Sato H."/>
            <person name="Schaeffer S.W."/>
            <person name="Schatz M.C."/>
            <person name="Schlenke T."/>
            <person name="Schwartz R."/>
            <person name="Segarra C."/>
            <person name="Singh R.S."/>
            <person name="Sirot L."/>
            <person name="Sirota M."/>
            <person name="Sisneros N.B."/>
            <person name="Smith C.D."/>
            <person name="Smith T.F."/>
            <person name="Spieth J."/>
            <person name="Stage D.E."/>
            <person name="Stark A."/>
            <person name="Stephan W."/>
            <person name="Strausberg R.L."/>
            <person name="Strempel S."/>
            <person name="Sturgill D."/>
            <person name="Sutton G."/>
            <person name="Sutton G.G."/>
            <person name="Tao W."/>
            <person name="Teichmann S."/>
            <person name="Tobari Y.N."/>
            <person name="Tomimura Y."/>
            <person name="Tsolas J.M."/>
            <person name="Valente V.L."/>
            <person name="Venter E."/>
            <person name="Venter J.C."/>
            <person name="Vicario S."/>
            <person name="Vieira F.G."/>
            <person name="Vilella A.J."/>
            <person name="Villasante A."/>
            <person name="Walenz B."/>
            <person name="Wang J."/>
            <person name="Wasserman M."/>
            <person name="Watts T."/>
            <person name="Wilson D."/>
            <person name="Wilson R.K."/>
            <person name="Wing R.A."/>
            <person name="Wolfner M.F."/>
            <person name="Wong A."/>
            <person name="Wong G.K."/>
            <person name="Wu C.I."/>
            <person name="Wu G."/>
            <person name="Yamamoto D."/>
            <person name="Yang H.P."/>
            <person name="Yang S.P."/>
            <person name="Yorke J.A."/>
            <person name="Yoshida K."/>
            <person name="Zdobnov E."/>
            <person name="Zhang P."/>
            <person name="Zhang Y."/>
            <person name="Zimin A.V."/>
            <person name="Baldwin J."/>
            <person name="Abdouelleil A."/>
            <person name="Abdulkadir J."/>
            <person name="Abebe A."/>
            <person name="Abera B."/>
            <person name="Abreu J."/>
            <person name="Acer S.C."/>
            <person name="Aftuck L."/>
            <person name="Alexander A."/>
            <person name="An P."/>
            <person name="Anderson E."/>
            <person name="Anderson S."/>
            <person name="Arachi H."/>
            <person name="Azer M."/>
            <person name="Bachantsang P."/>
            <person name="Barry A."/>
            <person name="Bayul T."/>
            <person name="Berlin A."/>
            <person name="Bessette D."/>
            <person name="Bloom T."/>
            <person name="Blye J."/>
            <person name="Boguslavskiy L."/>
            <person name="Bonnet C."/>
            <person name="Boukhgalter B."/>
            <person name="Bourzgui I."/>
            <person name="Brown A."/>
            <person name="Cahill P."/>
            <person name="Channer S."/>
            <person name="Cheshatsang Y."/>
            <person name="Chuda L."/>
            <person name="Citroen M."/>
            <person name="Collymore A."/>
            <person name="Cooke P."/>
            <person name="Costello M."/>
            <person name="D'Aco K."/>
            <person name="Daza R."/>
            <person name="De Haan G."/>
            <person name="DeGray S."/>
            <person name="DeMaso C."/>
            <person name="Dhargay N."/>
            <person name="Dooley K."/>
            <person name="Dooley E."/>
            <person name="Doricent M."/>
            <person name="Dorje P."/>
            <person name="Dorjee K."/>
            <person name="Dupes A."/>
            <person name="Elong R."/>
            <person name="Falk J."/>
            <person name="Farina A."/>
            <person name="Faro S."/>
            <person name="Ferguson D."/>
            <person name="Fisher S."/>
            <person name="Foley C.D."/>
            <person name="Franke A."/>
            <person name="Friedrich D."/>
            <person name="Gadbois L."/>
            <person name="Gearin G."/>
            <person name="Gearin C.R."/>
            <person name="Giannoukos G."/>
            <person name="Goode T."/>
            <person name="Graham J."/>
            <person name="Grandbois E."/>
            <person name="Grewal S."/>
            <person name="Gyaltsen K."/>
            <person name="Hafez N."/>
            <person name="Hagos B."/>
            <person name="Hall J."/>
            <person name="Henson C."/>
            <person name="Hollinger A."/>
            <person name="Honan T."/>
            <person name="Huard M.D."/>
            <person name="Hughes L."/>
            <person name="Hurhula B."/>
            <person name="Husby M.E."/>
            <person name="Kamat A."/>
            <person name="Kanga B."/>
            <person name="Kashin S."/>
            <person name="Khazanovich D."/>
            <person name="Kisner P."/>
            <person name="Lance K."/>
            <person name="Lara M."/>
            <person name="Lee W."/>
            <person name="Lennon N."/>
            <person name="Letendre F."/>
            <person name="LeVine R."/>
            <person name="Lipovsky A."/>
            <person name="Liu X."/>
            <person name="Liu J."/>
            <person name="Liu S."/>
            <person name="Lokyitsang T."/>
            <person name="Lokyitsang Y."/>
            <person name="Lubonja R."/>
            <person name="Lui A."/>
            <person name="MacDonald P."/>
            <person name="Magnisalis V."/>
            <person name="Maru K."/>
            <person name="Matthews C."/>
            <person name="McCusker W."/>
            <person name="McDonough S."/>
            <person name="Mehta T."/>
            <person name="Meldrim J."/>
            <person name="Meneus L."/>
            <person name="Mihai O."/>
            <person name="Mihalev A."/>
            <person name="Mihova T."/>
            <person name="Mittelman R."/>
            <person name="Mlenga V."/>
            <person name="Montmayeur A."/>
            <person name="Mulrain L."/>
            <person name="Navidi A."/>
            <person name="Naylor J."/>
            <person name="Negash T."/>
            <person name="Nguyen T."/>
            <person name="Nguyen N."/>
            <person name="Nicol R."/>
            <person name="Norbu C."/>
            <person name="Norbu N."/>
            <person name="Novod N."/>
            <person name="O'Neill B."/>
            <person name="Osman S."/>
            <person name="Markiewicz E."/>
            <person name="Oyono O.L."/>
            <person name="Patti C."/>
            <person name="Phunkhang P."/>
            <person name="Pierre F."/>
            <person name="Priest M."/>
            <person name="Raghuraman S."/>
            <person name="Rege F."/>
            <person name="Reyes R."/>
            <person name="Rise C."/>
            <person name="Rogov P."/>
            <person name="Ross K."/>
            <person name="Ryan E."/>
            <person name="Settipalli S."/>
            <person name="Shea T."/>
            <person name="Sherpa N."/>
            <person name="Shi L."/>
            <person name="Shih D."/>
            <person name="Sparrow T."/>
            <person name="Spaulding J."/>
            <person name="Stalker J."/>
            <person name="Stange-Thomann N."/>
            <person name="Stavropoulos S."/>
            <person name="Stone C."/>
            <person name="Strader C."/>
            <person name="Tesfaye S."/>
            <person name="Thomson T."/>
            <person name="Thoulutsang Y."/>
            <person name="Thoulutsang D."/>
            <person name="Topham K."/>
            <person name="Topping I."/>
            <person name="Tsamla T."/>
            <person name="Vassiliev H."/>
            <person name="Vo A."/>
            <person name="Wangchuk T."/>
            <person name="Wangdi T."/>
            <person name="Weiand M."/>
            <person name="Wilkinson J."/>
            <person name="Wilson A."/>
            <person name="Yadav S."/>
            <person name="Young G."/>
            <person name="Yu Q."/>
            <person name="Zembek L."/>
            <person name="Zhong D."/>
            <person name="Zimmer A."/>
            <person name="Zwirko Z."/>
            <person name="Jaffe D.B."/>
            <person name="Alvarez P."/>
            <person name="Brockman W."/>
            <person name="Butler J."/>
            <person name="Chin C."/>
            <person name="Gnerre S."/>
            <person name="Grabherr M."/>
            <person name="Kleber M."/>
            <person name="Mauceli E."/>
            <person name="MacCallum I."/>
        </authorList>
    </citation>
    <scope>NUCLEOTIDE SEQUENCE [LARGE SCALE GENOMIC DNA]</scope>
    <source>
        <strain evidence="5 6">TSC#14021-0224.01</strain>
    </source>
</reference>
<feature type="domain" description="CHHC U11-48K-type" evidence="4">
    <location>
        <begin position="44"/>
        <end position="71"/>
    </location>
</feature>
<name>B3NVZ3_DROER</name>
<dbReference type="GO" id="GO:0008270">
    <property type="term" value="F:zinc ion binding"/>
    <property type="evidence" value="ECO:0007669"/>
    <property type="project" value="UniProtKB-KW"/>
</dbReference>
<dbReference type="OrthoDB" id="5839404at2759"/>
<dbReference type="PROSITE" id="PS51800">
    <property type="entry name" value="ZF_CHHC_U11_48K"/>
    <property type="match status" value="2"/>
</dbReference>
<keyword evidence="3" id="KW-0862">Zinc</keyword>
<dbReference type="Pfam" id="PF05253">
    <property type="entry name" value="zf-U11-48K"/>
    <property type="match status" value="2"/>
</dbReference>
<evidence type="ECO:0000259" key="4">
    <source>
        <dbReference type="PROSITE" id="PS51800"/>
    </source>
</evidence>
<keyword evidence="1" id="KW-0479">Metal-binding</keyword>
<dbReference type="Proteomes" id="UP000008711">
    <property type="component" value="Unassembled WGS sequence"/>
</dbReference>
<dbReference type="InterPro" id="IPR051591">
    <property type="entry name" value="UPF0224_FAM112_RNA_Proc"/>
</dbReference>
<feature type="domain" description="CHHC U11-48K-type" evidence="4">
    <location>
        <begin position="76"/>
        <end position="103"/>
    </location>
</feature>
<proteinExistence type="predicted"/>
<dbReference type="SUPFAM" id="SSF57667">
    <property type="entry name" value="beta-beta-alpha zinc fingers"/>
    <property type="match status" value="1"/>
</dbReference>
<sequence length="181" mass="21062">MLLLFKKFNKTLAARALKEVAEQDYRRQAKLVVKMSALPNFEEYVVCPYDSSHRILPVRLTYHLTRCAKNFPSSKLVRCPYNTTHLHSAADMQNHVIECPDRSTAERFMLPDVLPPAEPRAREFLIESAEDWDADPPVQTYNPATYCENALVIRNLQGAQPAVRRAFRESERRRFREKNQL</sequence>
<evidence type="ECO:0000256" key="2">
    <source>
        <dbReference type="ARBA" id="ARBA00022771"/>
    </source>
</evidence>
<dbReference type="EMBL" id="CH954180">
    <property type="protein sequence ID" value="EDV47158.2"/>
    <property type="molecule type" value="Genomic_DNA"/>
</dbReference>
<dbReference type="InterPro" id="IPR022776">
    <property type="entry name" value="TRM13/UPF0224_CHHC_Znf_dom"/>
</dbReference>
<dbReference type="PANTHER" id="PTHR21402">
    <property type="entry name" value="GAMETOCYTE SPECIFIC FACTOR 1-RELATED"/>
    <property type="match status" value="1"/>
</dbReference>
<dbReference type="AlphaFoldDB" id="B3NVZ3"/>